<accession>A0A6A4HK59</accession>
<keyword evidence="1" id="KW-0175">Coiled coil</keyword>
<feature type="region of interest" description="Disordered" evidence="2">
    <location>
        <begin position="1"/>
        <end position="27"/>
    </location>
</feature>
<keyword evidence="4" id="KW-1185">Reference proteome</keyword>
<feature type="compositionally biased region" description="Acidic residues" evidence="2">
    <location>
        <begin position="1"/>
        <end position="20"/>
    </location>
</feature>
<name>A0A6A4HK59_9AGAR</name>
<reference evidence="3" key="1">
    <citation type="journal article" date="2019" name="Environ. Microbiol.">
        <title>Fungal ecological strategies reflected in gene transcription - a case study of two litter decomposers.</title>
        <authorList>
            <person name="Barbi F."/>
            <person name="Kohler A."/>
            <person name="Barry K."/>
            <person name="Baskaran P."/>
            <person name="Daum C."/>
            <person name="Fauchery L."/>
            <person name="Ihrmark K."/>
            <person name="Kuo A."/>
            <person name="LaButti K."/>
            <person name="Lipzen A."/>
            <person name="Morin E."/>
            <person name="Grigoriev I.V."/>
            <person name="Henrissat B."/>
            <person name="Lindahl B."/>
            <person name="Martin F."/>
        </authorList>
    </citation>
    <scope>NUCLEOTIDE SEQUENCE</scope>
    <source>
        <strain evidence="3">JB14</strain>
    </source>
</reference>
<evidence type="ECO:0000313" key="4">
    <source>
        <dbReference type="Proteomes" id="UP000799118"/>
    </source>
</evidence>
<organism evidence="3 4">
    <name type="scientific">Gymnopus androsaceus JB14</name>
    <dbReference type="NCBI Taxonomy" id="1447944"/>
    <lineage>
        <taxon>Eukaryota</taxon>
        <taxon>Fungi</taxon>
        <taxon>Dikarya</taxon>
        <taxon>Basidiomycota</taxon>
        <taxon>Agaricomycotina</taxon>
        <taxon>Agaricomycetes</taxon>
        <taxon>Agaricomycetidae</taxon>
        <taxon>Agaricales</taxon>
        <taxon>Marasmiineae</taxon>
        <taxon>Omphalotaceae</taxon>
        <taxon>Gymnopus</taxon>
    </lineage>
</organism>
<evidence type="ECO:0000256" key="1">
    <source>
        <dbReference type="SAM" id="Coils"/>
    </source>
</evidence>
<evidence type="ECO:0000313" key="3">
    <source>
        <dbReference type="EMBL" id="KAE9398393.1"/>
    </source>
</evidence>
<protein>
    <submittedName>
        <fullName evidence="3">Uncharacterized protein</fullName>
    </submittedName>
</protein>
<gene>
    <name evidence="3" type="ORF">BT96DRAFT_994869</name>
</gene>
<dbReference type="AlphaFoldDB" id="A0A6A4HK59"/>
<sequence length="320" mass="36566">MSDTTDADETMVDYDSDIMSDDLSKPDRESLLRSLRDAEERNKSLLAQALALKELNENLEKEVNRLKVNYNKLDDECADLWWEQLSEKREPLVHHRKPSPTSVPVNFGFNMQAYLDSIEPLKEKILSEEEKLELRVKRVLLAKDVVDGKGCGQRDRELFDWASQQGGLCSWLSSSKKYHIRETAMALGAYLSIRWALQHWLPSPPFPTVASPVKRRQGDEIVAELWRVLHVLESDQSLLSVDLGGKLYRPNPLDTELAFSTCYSAVAPLVDFTILSKLRSMDPAMGPGSGIYERLDWVVRHFGVKWYISCFTSRTLIIGY</sequence>
<dbReference type="EMBL" id="ML769483">
    <property type="protein sequence ID" value="KAE9398393.1"/>
    <property type="molecule type" value="Genomic_DNA"/>
</dbReference>
<evidence type="ECO:0000256" key="2">
    <source>
        <dbReference type="SAM" id="MobiDB-lite"/>
    </source>
</evidence>
<proteinExistence type="predicted"/>
<dbReference type="Proteomes" id="UP000799118">
    <property type="component" value="Unassembled WGS sequence"/>
</dbReference>
<feature type="coiled-coil region" evidence="1">
    <location>
        <begin position="28"/>
        <end position="76"/>
    </location>
</feature>